<keyword evidence="6" id="KW-0808">Transferase</keyword>
<evidence type="ECO:0000313" key="13">
    <source>
        <dbReference type="EMBL" id="BBH53033.1"/>
    </source>
</evidence>
<evidence type="ECO:0000256" key="5">
    <source>
        <dbReference type="ARBA" id="ARBA00022606"/>
    </source>
</evidence>
<dbReference type="Gene3D" id="3.30.450.20">
    <property type="entry name" value="PAS domain"/>
    <property type="match status" value="2"/>
</dbReference>
<evidence type="ECO:0000256" key="7">
    <source>
        <dbReference type="ARBA" id="ARBA00022741"/>
    </source>
</evidence>
<keyword evidence="3" id="KW-0600">Photoreceptor protein</keyword>
<dbReference type="GO" id="GO:0004673">
    <property type="term" value="F:protein histidine kinase activity"/>
    <property type="evidence" value="ECO:0007669"/>
    <property type="project" value="UniProtKB-EC"/>
</dbReference>
<dbReference type="GO" id="GO:0009881">
    <property type="term" value="F:photoreceptor activity"/>
    <property type="evidence" value="ECO:0007669"/>
    <property type="project" value="UniProtKB-KW"/>
</dbReference>
<feature type="domain" description="Phytochrome chromophore attachment site" evidence="12">
    <location>
        <begin position="147"/>
        <end position="304"/>
    </location>
</feature>
<keyword evidence="7" id="KW-0547">Nucleotide-binding</keyword>
<dbReference type="InterPro" id="IPR036890">
    <property type="entry name" value="HATPase_C_sf"/>
</dbReference>
<keyword evidence="11" id="KW-0675">Receptor</keyword>
<keyword evidence="10" id="KW-0157">Chromophore</keyword>
<evidence type="ECO:0000256" key="8">
    <source>
        <dbReference type="ARBA" id="ARBA00022777"/>
    </source>
</evidence>
<dbReference type="Pfam" id="PF08446">
    <property type="entry name" value="PAS_2"/>
    <property type="match status" value="1"/>
</dbReference>
<dbReference type="Proteomes" id="UP000291236">
    <property type="component" value="Chromosome"/>
</dbReference>
<evidence type="ECO:0000256" key="6">
    <source>
        <dbReference type="ARBA" id="ARBA00022679"/>
    </source>
</evidence>
<evidence type="ECO:0000256" key="4">
    <source>
        <dbReference type="ARBA" id="ARBA00022553"/>
    </source>
</evidence>
<organism evidence="13 14">
    <name type="scientific">Fluviispira sanaruensis</name>
    <dbReference type="NCBI Taxonomy" id="2493639"/>
    <lineage>
        <taxon>Bacteria</taxon>
        <taxon>Pseudomonadati</taxon>
        <taxon>Bdellovibrionota</taxon>
        <taxon>Oligoflexia</taxon>
        <taxon>Silvanigrellales</taxon>
        <taxon>Silvanigrellaceae</taxon>
        <taxon>Fluviispira</taxon>
    </lineage>
</organism>
<evidence type="ECO:0000256" key="9">
    <source>
        <dbReference type="ARBA" id="ARBA00022840"/>
    </source>
</evidence>
<evidence type="ECO:0000256" key="11">
    <source>
        <dbReference type="ARBA" id="ARBA00023170"/>
    </source>
</evidence>
<dbReference type="Gene3D" id="3.30.450.270">
    <property type="match status" value="1"/>
</dbReference>
<dbReference type="InterPro" id="IPR011495">
    <property type="entry name" value="Sig_transdc_His_kin_sub2_dim/P"/>
</dbReference>
<dbReference type="InterPro" id="IPR043150">
    <property type="entry name" value="Phytochrome_PHY_sf"/>
</dbReference>
<dbReference type="AlphaFoldDB" id="A0A4P2VIQ4"/>
<reference evidence="13 14" key="1">
    <citation type="submission" date="2018-12" db="EMBL/GenBank/DDBJ databases">
        <title>Rubrispira sanarue gen. nov., sp., nov., a member of the order Silvanigrellales, isolated from a brackish lake in Hamamatsu Japan.</title>
        <authorList>
            <person name="Maejima Y."/>
            <person name="Iino T."/>
            <person name="Muraguchi Y."/>
            <person name="Fukuda K."/>
            <person name="Nojiri H."/>
            <person name="Ohkuma M."/>
            <person name="Moriuchi R."/>
            <person name="Dohra H."/>
            <person name="Kimbara K."/>
            <person name="Shintani M."/>
        </authorList>
    </citation>
    <scope>NUCLEOTIDE SEQUENCE [LARGE SCALE GENOMIC DNA]</scope>
    <source>
        <strain evidence="13 14">RF1110005</strain>
    </source>
</reference>
<dbReference type="SUPFAM" id="SSF55785">
    <property type="entry name" value="PYP-like sensor domain (PAS domain)"/>
    <property type="match status" value="1"/>
</dbReference>
<dbReference type="EMBL" id="AP019368">
    <property type="protein sequence ID" value="BBH53033.1"/>
    <property type="molecule type" value="Genomic_DNA"/>
</dbReference>
<comment type="catalytic activity">
    <reaction evidence="1">
        <text>ATP + protein L-histidine = ADP + protein N-phospho-L-histidine.</text>
        <dbReference type="EC" id="2.7.13.3"/>
    </reaction>
</comment>
<accession>A0A4P2VIQ4</accession>
<dbReference type="SUPFAM" id="SSF55874">
    <property type="entry name" value="ATPase domain of HSP90 chaperone/DNA topoisomerase II/histidine kinase"/>
    <property type="match status" value="1"/>
</dbReference>
<dbReference type="GO" id="GO:0005524">
    <property type="term" value="F:ATP binding"/>
    <property type="evidence" value="ECO:0007669"/>
    <property type="project" value="UniProtKB-KW"/>
</dbReference>
<dbReference type="RefSeq" id="WP_130608092.1">
    <property type="nucleotide sequence ID" value="NZ_AP019368.1"/>
</dbReference>
<dbReference type="Gene3D" id="3.30.450.40">
    <property type="match status" value="1"/>
</dbReference>
<dbReference type="PRINTS" id="PR01033">
    <property type="entry name" value="PHYTOCHROME"/>
</dbReference>
<keyword evidence="9" id="KW-0067">ATP-binding</keyword>
<gene>
    <name evidence="13" type="ORF">JCM31447_14760</name>
</gene>
<dbReference type="Pfam" id="PF07568">
    <property type="entry name" value="HisKA_2"/>
    <property type="match status" value="1"/>
</dbReference>
<dbReference type="Gene3D" id="3.30.565.10">
    <property type="entry name" value="Histidine kinase-like ATPase, C-terminal domain"/>
    <property type="match status" value="1"/>
</dbReference>
<dbReference type="PROSITE" id="PS50046">
    <property type="entry name" value="PHYTOCHROME_2"/>
    <property type="match status" value="1"/>
</dbReference>
<keyword evidence="5" id="KW-0716">Sensory transduction</keyword>
<name>A0A4P2VIQ4_FLUSA</name>
<evidence type="ECO:0000256" key="3">
    <source>
        <dbReference type="ARBA" id="ARBA00022543"/>
    </source>
</evidence>
<dbReference type="InterPro" id="IPR001294">
    <property type="entry name" value="Phytochrome"/>
</dbReference>
<dbReference type="GO" id="GO:0006355">
    <property type="term" value="P:regulation of DNA-templated transcription"/>
    <property type="evidence" value="ECO:0007669"/>
    <property type="project" value="InterPro"/>
</dbReference>
<evidence type="ECO:0000259" key="12">
    <source>
        <dbReference type="PROSITE" id="PS50046"/>
    </source>
</evidence>
<keyword evidence="8" id="KW-0418">Kinase</keyword>
<dbReference type="InterPro" id="IPR013654">
    <property type="entry name" value="PAS_2"/>
</dbReference>
<dbReference type="OrthoDB" id="9760752at2"/>
<keyword evidence="4" id="KW-0597">Phosphoprotein</keyword>
<protein>
    <recommendedName>
        <fullName evidence="2">histidine kinase</fullName>
        <ecNumber evidence="2">2.7.13.3</ecNumber>
    </recommendedName>
</protein>
<dbReference type="PANTHER" id="PTHR41523">
    <property type="entry name" value="TWO-COMPONENT SYSTEM SENSOR PROTEIN"/>
    <property type="match status" value="1"/>
</dbReference>
<dbReference type="InterPro" id="IPR013515">
    <property type="entry name" value="Phytochrome_cen-reg"/>
</dbReference>
<evidence type="ECO:0000313" key="14">
    <source>
        <dbReference type="Proteomes" id="UP000291236"/>
    </source>
</evidence>
<dbReference type="KEGG" id="sbf:JCM31447_14760"/>
<dbReference type="PANTHER" id="PTHR41523:SF8">
    <property type="entry name" value="ETHYLENE RESPONSE SENSOR PROTEIN"/>
    <property type="match status" value="1"/>
</dbReference>
<dbReference type="SUPFAM" id="SSF55781">
    <property type="entry name" value="GAF domain-like"/>
    <property type="match status" value="2"/>
</dbReference>
<dbReference type="InterPro" id="IPR029016">
    <property type="entry name" value="GAF-like_dom_sf"/>
</dbReference>
<keyword evidence="14" id="KW-1185">Reference proteome</keyword>
<dbReference type="Pfam" id="PF00360">
    <property type="entry name" value="PHY"/>
    <property type="match status" value="1"/>
</dbReference>
<dbReference type="GO" id="GO:0009584">
    <property type="term" value="P:detection of visible light"/>
    <property type="evidence" value="ECO:0007669"/>
    <property type="project" value="InterPro"/>
</dbReference>
<dbReference type="EC" id="2.7.13.3" evidence="2"/>
<evidence type="ECO:0000256" key="10">
    <source>
        <dbReference type="ARBA" id="ARBA00022991"/>
    </source>
</evidence>
<evidence type="ECO:0000256" key="1">
    <source>
        <dbReference type="ARBA" id="ARBA00000085"/>
    </source>
</evidence>
<proteinExistence type="predicted"/>
<dbReference type="InterPro" id="IPR035965">
    <property type="entry name" value="PAS-like_dom_sf"/>
</dbReference>
<sequence>MNDTPYPSDFCEQFQVQQADSFQPCGIFLGIDIERFKIAFASENWNSLFYFSDNDIIKKELAQCISEDSYLFIKKHVKNLQSLANEIRVIIQVEIKSENKYIKYYCLSYLIKNILCLEFQLECPSEYKINQELFDAAYQEITLYQGDLNILAAKLCRFIRFMTKYDRVYYCRFEDDGTGYVPADDAAEPLESILHHHFPATDVPTIVRQLYLKSRYRLITEAIYTPIKILGLQEKIDFSMSLFRSIGSTHLQYLKNMGIMSSASFSVVENKTLRGLIGCHSVKRRTIPIEILPKIQLLVELFATRLLDEKLNEMQIKSPKINKNIFEFLKMYEIMNCDLQLLPNESFDLLRNTFMCDNILYKYVNKKITDTNIPDEMIDKIEFFAKKKFDNNEITILNRLSDLHPKFNKWMETYSGMIYLPLDRDHLSYIAFFRPEQIQTLKWSGDPNIQNINSDGSLNPRNSFAIWYNQIKGVCVPWSNEEISLAKEIRIKLIDIRSNFLEKSIRENMILKEKNDENELLLSEIHHRVKNNLSIVSSIFDWKMKESKNTELIADLKEMKSRIRAISALHETLYQGGNFGSLSIERYLRSIAREALSLVKNNNTQIDFKFSIPSNIVIPIQEALPLGLITHEFITNSIKHAFTEKDEGMINIEWKEYENNTILILSDNGKGFINIEKKQNKSLGLELIRLLIGQLDAIPSWDGSIGVKLKIQFDRKFA</sequence>
<dbReference type="InterPro" id="IPR016132">
    <property type="entry name" value="Phyto_chromo_attachment"/>
</dbReference>
<evidence type="ECO:0000256" key="2">
    <source>
        <dbReference type="ARBA" id="ARBA00012438"/>
    </source>
</evidence>